<evidence type="ECO:0000256" key="1">
    <source>
        <dbReference type="ARBA" id="ARBA00004752"/>
    </source>
</evidence>
<dbReference type="PANTHER" id="PTHR32282:SF15">
    <property type="entry name" value="PENICILLIN-BINDING PROTEIN 1C"/>
    <property type="match status" value="1"/>
</dbReference>
<dbReference type="InterPro" id="IPR023346">
    <property type="entry name" value="Lysozyme-like_dom_sf"/>
</dbReference>
<dbReference type="Gene3D" id="1.10.3810.10">
    <property type="entry name" value="Biosynthetic peptidoglycan transglycosylase-like"/>
    <property type="match status" value="1"/>
</dbReference>
<dbReference type="InterPro" id="IPR050396">
    <property type="entry name" value="Glycosyltr_51/Transpeptidase"/>
</dbReference>
<comment type="similarity">
    <text evidence="3">In the N-terminal section; belongs to the glycosyltransferase 51 family.</text>
</comment>
<dbReference type="SUPFAM" id="SSF56601">
    <property type="entry name" value="beta-lactamase/transpeptidase-like"/>
    <property type="match status" value="1"/>
</dbReference>
<dbReference type="EC" id="2.4.99.28" evidence="10"/>
<evidence type="ECO:0000256" key="7">
    <source>
        <dbReference type="ARBA" id="ARBA00022679"/>
    </source>
</evidence>
<comment type="caution">
    <text evidence="15">The sequence shown here is derived from an EMBL/GenBank/DDBJ whole genome shotgun (WGS) entry which is preliminary data.</text>
</comment>
<dbReference type="InterPro" id="IPR001264">
    <property type="entry name" value="Glyco_trans_51"/>
</dbReference>
<dbReference type="GO" id="GO:0030288">
    <property type="term" value="C:outer membrane-bounded periplasmic space"/>
    <property type="evidence" value="ECO:0007669"/>
    <property type="project" value="TreeGrafter"/>
</dbReference>
<evidence type="ECO:0000256" key="11">
    <source>
        <dbReference type="ARBA" id="ARBA00049902"/>
    </source>
</evidence>
<dbReference type="EMBL" id="MTEI01000028">
    <property type="protein sequence ID" value="OQW85935.1"/>
    <property type="molecule type" value="Genomic_DNA"/>
</dbReference>
<comment type="similarity">
    <text evidence="2">In the C-terminal section; belongs to the transpeptidase family.</text>
</comment>
<dbReference type="InterPro" id="IPR009647">
    <property type="entry name" value="PBP_C"/>
</dbReference>
<evidence type="ECO:0000259" key="14">
    <source>
        <dbReference type="Pfam" id="PF06832"/>
    </source>
</evidence>
<keyword evidence="8" id="KW-0378">Hydrolase</keyword>
<feature type="domain" description="Penicillin-binding protein transpeptidase" evidence="12">
    <location>
        <begin position="311"/>
        <end position="573"/>
    </location>
</feature>
<dbReference type="Pfam" id="PF06832">
    <property type="entry name" value="BiPBP_C"/>
    <property type="match status" value="1"/>
</dbReference>
<feature type="domain" description="Glycosyl transferase family 51" evidence="13">
    <location>
        <begin position="68"/>
        <end position="219"/>
    </location>
</feature>
<reference evidence="15 16" key="1">
    <citation type="submission" date="2017-01" db="EMBL/GenBank/DDBJ databases">
        <title>Novel large sulfur bacteria in the metagenomes of groundwater-fed chemosynthetic microbial mats in the Lake Huron basin.</title>
        <authorList>
            <person name="Sharrar A.M."/>
            <person name="Flood B.E."/>
            <person name="Bailey J.V."/>
            <person name="Jones D.S."/>
            <person name="Biddanda B."/>
            <person name="Ruberg S.A."/>
            <person name="Marcus D.N."/>
            <person name="Dick G.J."/>
        </authorList>
    </citation>
    <scope>NUCLEOTIDE SEQUENCE [LARGE SCALE GENOMIC DNA]</scope>
    <source>
        <strain evidence="15">A7</strain>
    </source>
</reference>
<gene>
    <name evidence="15" type="ORF">BWK72_19680</name>
</gene>
<accession>A0A1W9KP53</accession>
<dbReference type="PANTHER" id="PTHR32282">
    <property type="entry name" value="BINDING PROTEIN TRANSPEPTIDASE, PUTATIVE-RELATED"/>
    <property type="match status" value="1"/>
</dbReference>
<comment type="pathway">
    <text evidence="1">Cell wall biogenesis; peptidoglycan biosynthesis.</text>
</comment>
<dbReference type="UniPathway" id="UPA00219"/>
<keyword evidence="9" id="KW-0511">Multifunctional enzyme</keyword>
<evidence type="ECO:0000256" key="2">
    <source>
        <dbReference type="ARBA" id="ARBA00007090"/>
    </source>
</evidence>
<evidence type="ECO:0000256" key="9">
    <source>
        <dbReference type="ARBA" id="ARBA00023268"/>
    </source>
</evidence>
<dbReference type="Gene3D" id="3.40.710.10">
    <property type="entry name" value="DD-peptidase/beta-lactamase superfamily"/>
    <property type="match status" value="1"/>
</dbReference>
<evidence type="ECO:0000256" key="3">
    <source>
        <dbReference type="ARBA" id="ARBA00007739"/>
    </source>
</evidence>
<keyword evidence="6" id="KW-0328">Glycosyltransferase</keyword>
<organism evidence="15 16">
    <name type="scientific">Rhodoferax ferrireducens</name>
    <dbReference type="NCBI Taxonomy" id="192843"/>
    <lineage>
        <taxon>Bacteria</taxon>
        <taxon>Pseudomonadati</taxon>
        <taxon>Pseudomonadota</taxon>
        <taxon>Betaproteobacteria</taxon>
        <taxon>Burkholderiales</taxon>
        <taxon>Comamonadaceae</taxon>
        <taxon>Rhodoferax</taxon>
    </lineage>
</organism>
<evidence type="ECO:0000313" key="16">
    <source>
        <dbReference type="Proteomes" id="UP000192505"/>
    </source>
</evidence>
<dbReference type="InterPro" id="IPR001460">
    <property type="entry name" value="PCN-bd_Tpept"/>
</dbReference>
<keyword evidence="7" id="KW-0808">Transferase</keyword>
<keyword evidence="5" id="KW-0645">Protease</keyword>
<dbReference type="GO" id="GO:0008955">
    <property type="term" value="F:peptidoglycan glycosyltransferase activity"/>
    <property type="evidence" value="ECO:0007669"/>
    <property type="project" value="UniProtKB-EC"/>
</dbReference>
<sequence>MMSTGARRRGWLVVALSVALLCSVVFGWVFAGHPLSDFTTVRAGWRSSEARLLDRQGRLVHELRLDHTVRRLEWVPLPAISPALLRAVILAEDRRYYRHSGVDWLALAAAWRDRLSGRPLRGASTLTMQLAARLDRGIALGSGRRGVGQKLRQMRAALALERHWSKQEILEAYCNLVDYRGELQGIAAASRAFFGKEAAALTEAESLVLAALLPAPGRAPALIGDRACALADAAGQGTLCEEVRQLAFVTLTRPRPILPAAELAPHLARQLLRRAGETVVTTLEAGLQQQVRDSLQRQLLALADRNVRDAAALVVDNHSGEVLAYVASVGSASTAVQVDGVRARRQAGSTLKPFLYGLALEHRYLTAASLLDDAPLNLETMVGIYMPQNYERDFKGLVSLRTALASSLNIPAVRTLMLVGLERFRDRLWELGYEGIERKGEYYGWSLALGSAEVSLLEQVNAYRTLANGGRFGPLRLLPGEAGGTERRVMPADVSFLIADILADPAGRARTFGLASPLATRGWSAVKTGTSKDMRDNWCVGWTPQCTVGVWVGNFEGDAMRDVSGISGAAPVWHEIVTALEEQRPGPAPAAPPGLERRQISFAGAQEPPRQEWFLAGTAVETVVPADPRRQGARIESPADGLVVALDPDIPPDHQVIPFRARMPLPEAVFELDGQVLGAAAAALRWHPRSGRHRLRLLDAAGHELDRVTFLVR</sequence>
<proteinExistence type="inferred from homology"/>
<evidence type="ECO:0000256" key="10">
    <source>
        <dbReference type="ARBA" id="ARBA00044770"/>
    </source>
</evidence>
<dbReference type="Proteomes" id="UP000192505">
    <property type="component" value="Unassembled WGS sequence"/>
</dbReference>
<feature type="domain" description="Penicillin-binding C-terminal" evidence="14">
    <location>
        <begin position="630"/>
        <end position="710"/>
    </location>
</feature>
<name>A0A1W9KP53_9BURK</name>
<comment type="catalytic activity">
    <reaction evidence="11">
        <text>[GlcNAc-(1-&gt;4)-Mur2Ac(oyl-L-Ala-gamma-D-Glu-L-Lys-D-Ala-D-Ala)](n)-di-trans,octa-cis-undecaprenyl diphosphate + beta-D-GlcNAc-(1-&gt;4)-Mur2Ac(oyl-L-Ala-gamma-D-Glu-L-Lys-D-Ala-D-Ala)-di-trans,octa-cis-undecaprenyl diphosphate = [GlcNAc-(1-&gt;4)-Mur2Ac(oyl-L-Ala-gamma-D-Glu-L-Lys-D-Ala-D-Ala)](n+1)-di-trans,octa-cis-undecaprenyl diphosphate + di-trans,octa-cis-undecaprenyl diphosphate + H(+)</text>
        <dbReference type="Rhea" id="RHEA:23708"/>
        <dbReference type="Rhea" id="RHEA-COMP:9602"/>
        <dbReference type="Rhea" id="RHEA-COMP:9603"/>
        <dbReference type="ChEBI" id="CHEBI:15378"/>
        <dbReference type="ChEBI" id="CHEBI:58405"/>
        <dbReference type="ChEBI" id="CHEBI:60033"/>
        <dbReference type="ChEBI" id="CHEBI:78435"/>
        <dbReference type="EC" id="2.4.99.28"/>
    </reaction>
</comment>
<dbReference type="AlphaFoldDB" id="A0A1W9KP53"/>
<keyword evidence="4" id="KW-0121">Carboxypeptidase</keyword>
<evidence type="ECO:0000256" key="8">
    <source>
        <dbReference type="ARBA" id="ARBA00022801"/>
    </source>
</evidence>
<dbReference type="InterPro" id="IPR011815">
    <property type="entry name" value="PBP_1c"/>
</dbReference>
<dbReference type="InterPro" id="IPR012338">
    <property type="entry name" value="Beta-lactam/transpept-like"/>
</dbReference>
<dbReference type="NCBIfam" id="TIGR02073">
    <property type="entry name" value="PBP_1c"/>
    <property type="match status" value="1"/>
</dbReference>
<dbReference type="Pfam" id="PF00912">
    <property type="entry name" value="Transgly"/>
    <property type="match status" value="1"/>
</dbReference>
<evidence type="ECO:0000256" key="4">
    <source>
        <dbReference type="ARBA" id="ARBA00022645"/>
    </source>
</evidence>
<evidence type="ECO:0000259" key="12">
    <source>
        <dbReference type="Pfam" id="PF00905"/>
    </source>
</evidence>
<dbReference type="GO" id="GO:0009252">
    <property type="term" value="P:peptidoglycan biosynthetic process"/>
    <property type="evidence" value="ECO:0007669"/>
    <property type="project" value="UniProtKB-UniPathway"/>
</dbReference>
<dbReference type="GO" id="GO:0006508">
    <property type="term" value="P:proteolysis"/>
    <property type="evidence" value="ECO:0007669"/>
    <property type="project" value="UniProtKB-KW"/>
</dbReference>
<dbReference type="Pfam" id="PF00905">
    <property type="entry name" value="Transpeptidase"/>
    <property type="match status" value="1"/>
</dbReference>
<evidence type="ECO:0000259" key="13">
    <source>
        <dbReference type="Pfam" id="PF00912"/>
    </source>
</evidence>
<dbReference type="SUPFAM" id="SSF53955">
    <property type="entry name" value="Lysozyme-like"/>
    <property type="match status" value="1"/>
</dbReference>
<dbReference type="GO" id="GO:0008658">
    <property type="term" value="F:penicillin binding"/>
    <property type="evidence" value="ECO:0007669"/>
    <property type="project" value="InterPro"/>
</dbReference>
<evidence type="ECO:0000256" key="6">
    <source>
        <dbReference type="ARBA" id="ARBA00022676"/>
    </source>
</evidence>
<evidence type="ECO:0000313" key="15">
    <source>
        <dbReference type="EMBL" id="OQW85935.1"/>
    </source>
</evidence>
<protein>
    <recommendedName>
        <fullName evidence="10">peptidoglycan glycosyltransferase</fullName>
        <ecNumber evidence="10">2.4.99.28</ecNumber>
    </recommendedName>
</protein>
<evidence type="ECO:0000256" key="5">
    <source>
        <dbReference type="ARBA" id="ARBA00022670"/>
    </source>
</evidence>
<dbReference type="GO" id="GO:0004180">
    <property type="term" value="F:carboxypeptidase activity"/>
    <property type="evidence" value="ECO:0007669"/>
    <property type="project" value="UniProtKB-KW"/>
</dbReference>
<dbReference type="InterPro" id="IPR036950">
    <property type="entry name" value="PBP_transglycosylase"/>
</dbReference>